<evidence type="ECO:0000256" key="6">
    <source>
        <dbReference type="RuleBase" id="RU364082"/>
    </source>
</evidence>
<dbReference type="AlphaFoldDB" id="A0A7V7KS36"/>
<evidence type="ECO:0000256" key="1">
    <source>
        <dbReference type="ARBA" id="ARBA00004781"/>
    </source>
</evidence>
<dbReference type="UniPathway" id="UPA00124"/>
<dbReference type="InterPro" id="IPR005913">
    <property type="entry name" value="dTDP_dehydrorham_reduct"/>
</dbReference>
<dbReference type="SUPFAM" id="SSF51735">
    <property type="entry name" value="NAD(P)-binding Rossmann-fold domains"/>
    <property type="match status" value="1"/>
</dbReference>
<evidence type="ECO:0000313" key="8">
    <source>
        <dbReference type="EMBL" id="KAA0690107.1"/>
    </source>
</evidence>
<dbReference type="InterPro" id="IPR029903">
    <property type="entry name" value="RmlD-like-bd"/>
</dbReference>
<reference evidence="8 9" key="1">
    <citation type="submission" date="2018-07" db="EMBL/GenBank/DDBJ databases">
        <title>Pseudomonas laoshanensis sp. nov., isolated from soil.</title>
        <authorList>
            <person name="Sun J."/>
            <person name="Yu L."/>
            <person name="Wang M."/>
            <person name="Zhang C."/>
        </authorList>
    </citation>
    <scope>NUCLEOTIDE SEQUENCE [LARGE SCALE GENOMIC DNA]</scope>
    <source>
        <strain evidence="8 9">Y22</strain>
    </source>
</reference>
<evidence type="ECO:0000256" key="2">
    <source>
        <dbReference type="ARBA" id="ARBA00010944"/>
    </source>
</evidence>
<evidence type="ECO:0000256" key="3">
    <source>
        <dbReference type="ARBA" id="ARBA00012929"/>
    </source>
</evidence>
<dbReference type="Gene3D" id="3.40.50.720">
    <property type="entry name" value="NAD(P)-binding Rossmann-like Domain"/>
    <property type="match status" value="1"/>
</dbReference>
<dbReference type="GO" id="GO:0005829">
    <property type="term" value="C:cytosol"/>
    <property type="evidence" value="ECO:0007669"/>
    <property type="project" value="TreeGrafter"/>
</dbReference>
<organism evidence="8 9">
    <name type="scientific">Halopseudomonas laoshanensis</name>
    <dbReference type="NCBI Taxonomy" id="2268758"/>
    <lineage>
        <taxon>Bacteria</taxon>
        <taxon>Pseudomonadati</taxon>
        <taxon>Pseudomonadota</taxon>
        <taxon>Gammaproteobacteria</taxon>
        <taxon>Pseudomonadales</taxon>
        <taxon>Pseudomonadaceae</taxon>
        <taxon>Halopseudomonas</taxon>
    </lineage>
</organism>
<dbReference type="PANTHER" id="PTHR10491:SF4">
    <property type="entry name" value="METHIONINE ADENOSYLTRANSFERASE 2 SUBUNIT BETA"/>
    <property type="match status" value="1"/>
</dbReference>
<dbReference type="GO" id="GO:0008831">
    <property type="term" value="F:dTDP-4-dehydrorhamnose reductase activity"/>
    <property type="evidence" value="ECO:0007669"/>
    <property type="project" value="UniProtKB-EC"/>
</dbReference>
<comment type="similarity">
    <text evidence="2 6">Belongs to the dTDP-4-dehydrorhamnose reductase family.</text>
</comment>
<evidence type="ECO:0000256" key="4">
    <source>
        <dbReference type="ARBA" id="ARBA00017099"/>
    </source>
</evidence>
<comment type="caution">
    <text evidence="8">The sequence shown here is derived from an EMBL/GenBank/DDBJ whole genome shotgun (WGS) entry which is preliminary data.</text>
</comment>
<comment type="function">
    <text evidence="6">Catalyzes the reduction of dTDP-6-deoxy-L-lyxo-4-hexulose to yield dTDP-L-rhamnose.</text>
</comment>
<dbReference type="Pfam" id="PF04321">
    <property type="entry name" value="RmlD_sub_bind"/>
    <property type="match status" value="1"/>
</dbReference>
<dbReference type="OrthoDB" id="9803892at2"/>
<dbReference type="EC" id="1.1.1.133" evidence="3 6"/>
<dbReference type="PANTHER" id="PTHR10491">
    <property type="entry name" value="DTDP-4-DEHYDRORHAMNOSE REDUCTASE"/>
    <property type="match status" value="1"/>
</dbReference>
<dbReference type="Proteomes" id="UP000463138">
    <property type="component" value="Unassembled WGS sequence"/>
</dbReference>
<dbReference type="GO" id="GO:0019305">
    <property type="term" value="P:dTDP-rhamnose biosynthetic process"/>
    <property type="evidence" value="ECO:0007669"/>
    <property type="project" value="UniProtKB-UniPathway"/>
</dbReference>
<keyword evidence="9" id="KW-1185">Reference proteome</keyword>
<keyword evidence="6" id="KW-0560">Oxidoreductase</keyword>
<dbReference type="GO" id="GO:0009243">
    <property type="term" value="P:O antigen biosynthetic process"/>
    <property type="evidence" value="ECO:0007669"/>
    <property type="project" value="UniProtKB-UniPathway"/>
</dbReference>
<keyword evidence="6" id="KW-0521">NADP</keyword>
<sequence>MRMRILLLGADSLMGQAVLRLAAAEEIAIDAVERPAQGWKAEQLKDWFTEYQPDAVVNLAFYHQHFQLGSNDGDNLALQRKFGKELIALSKQADSLLFLLSSARVFDGLKTTAYTEKDALAPGDALGQLHVDMEKQLKDHCARHVMLRLGWVLDGSPDGQLVGLLQQLRNGEPMLLAEEWRGNPTPVNDAARVVLAILKQLDCDAPLYGTYHYGSSEASSWISFVKSLAQELLATKQLDSVPTIRSVPFDQQLDSAWEPQNAVLSSRRLLMAFGIKPRAWRAQLPELLASVSHDSQAE</sequence>
<comment type="catalytic activity">
    <reaction evidence="5 6">
        <text>dTDP-beta-L-rhamnose + NADP(+) = dTDP-4-dehydro-beta-L-rhamnose + NADPH + H(+)</text>
        <dbReference type="Rhea" id="RHEA:21796"/>
        <dbReference type="ChEBI" id="CHEBI:15378"/>
        <dbReference type="ChEBI" id="CHEBI:57510"/>
        <dbReference type="ChEBI" id="CHEBI:57783"/>
        <dbReference type="ChEBI" id="CHEBI:58349"/>
        <dbReference type="ChEBI" id="CHEBI:62830"/>
        <dbReference type="EC" id="1.1.1.133"/>
    </reaction>
</comment>
<feature type="domain" description="RmlD-like substrate binding" evidence="7">
    <location>
        <begin position="3"/>
        <end position="291"/>
    </location>
</feature>
<name>A0A7V7KS36_9GAMM</name>
<dbReference type="UniPathway" id="UPA00281"/>
<accession>A0A7V7KS36</accession>
<dbReference type="InterPro" id="IPR036291">
    <property type="entry name" value="NAD(P)-bd_dom_sf"/>
</dbReference>
<comment type="cofactor">
    <cofactor evidence="6">
        <name>Mg(2+)</name>
        <dbReference type="ChEBI" id="CHEBI:18420"/>
    </cofactor>
    <text evidence="6">Binds 1 Mg(2+) ion per monomer.</text>
</comment>
<comment type="pathway">
    <text evidence="1 6">Carbohydrate biosynthesis; dTDP-L-rhamnose biosynthesis.</text>
</comment>
<gene>
    <name evidence="8" type="ORF">DT594_18330</name>
</gene>
<evidence type="ECO:0000256" key="5">
    <source>
        <dbReference type="ARBA" id="ARBA00048200"/>
    </source>
</evidence>
<dbReference type="EMBL" id="QOVF01000011">
    <property type="protein sequence ID" value="KAA0690107.1"/>
    <property type="molecule type" value="Genomic_DNA"/>
</dbReference>
<proteinExistence type="inferred from homology"/>
<evidence type="ECO:0000313" key="9">
    <source>
        <dbReference type="Proteomes" id="UP000463138"/>
    </source>
</evidence>
<evidence type="ECO:0000259" key="7">
    <source>
        <dbReference type="Pfam" id="PF04321"/>
    </source>
</evidence>
<protein>
    <recommendedName>
        <fullName evidence="4 6">dTDP-4-dehydrorhamnose reductase</fullName>
        <ecNumber evidence="3 6">1.1.1.133</ecNumber>
    </recommendedName>
</protein>